<protein>
    <submittedName>
        <fullName evidence="3">Uncharacterized protein</fullName>
    </submittedName>
</protein>
<evidence type="ECO:0000256" key="1">
    <source>
        <dbReference type="ARBA" id="ARBA00022842"/>
    </source>
</evidence>
<dbReference type="PANTHER" id="PTHR24093">
    <property type="entry name" value="CATION TRANSPORTING ATPASE"/>
    <property type="match status" value="1"/>
</dbReference>
<dbReference type="GO" id="GO:0005886">
    <property type="term" value="C:plasma membrane"/>
    <property type="evidence" value="ECO:0007669"/>
    <property type="project" value="TreeGrafter"/>
</dbReference>
<keyword evidence="4" id="KW-1185">Reference proteome</keyword>
<evidence type="ECO:0000256" key="2">
    <source>
        <dbReference type="SAM" id="MobiDB-lite"/>
    </source>
</evidence>
<keyword evidence="1" id="KW-0460">Magnesium</keyword>
<sequence>MAMAIQKEHLGHAGINPQAILNHMEARCWTEPGQNTRSTSGFYNRGSQLFSRVKAARATKSDKTLATFLEQLNSAIMSSCRELRNEQAAELDAGTPYGPEDIQRAATPSSTTSSSTSSEDSEKSTDTPTEIEASLPDGVVLSPVFFVQDSRSPSNIRHSTTPSSTTSSRTSSEDSEESTVTPTVIETSLQDDVVPSPGLSVPTSRPLPQPLQTKQCDESSATGKSDQMKKTSGEQVISLLERGHSDPKDLDPFVVSGSKVLKGVGTYLVTSVGVNLSYGKILMAMRQDVEPTPL</sequence>
<gene>
    <name evidence="3" type="ORF">K491DRAFT_685269</name>
</gene>
<evidence type="ECO:0000313" key="3">
    <source>
        <dbReference type="EMBL" id="KAF2647749.1"/>
    </source>
</evidence>
<name>A0A6A6SJ26_9PLEO</name>
<dbReference type="InterPro" id="IPR008250">
    <property type="entry name" value="ATPase_P-typ_transduc_dom_A_sf"/>
</dbReference>
<dbReference type="PANTHER" id="PTHR24093:SF346">
    <property type="entry name" value="CALCIUM-TRANSPORTING ATPASE"/>
    <property type="match status" value="1"/>
</dbReference>
<feature type="compositionally biased region" description="Polar residues" evidence="2">
    <location>
        <begin position="210"/>
        <end position="225"/>
    </location>
</feature>
<dbReference type="AlphaFoldDB" id="A0A6A6SJ26"/>
<feature type="region of interest" description="Disordered" evidence="2">
    <location>
        <begin position="151"/>
        <end position="232"/>
    </location>
</feature>
<dbReference type="OrthoDB" id="3767426at2759"/>
<dbReference type="Gene3D" id="2.70.150.10">
    <property type="entry name" value="Calcium-transporting ATPase, cytoplasmic transduction domain A"/>
    <property type="match status" value="1"/>
</dbReference>
<organism evidence="3 4">
    <name type="scientific">Lophiostoma macrostomum CBS 122681</name>
    <dbReference type="NCBI Taxonomy" id="1314788"/>
    <lineage>
        <taxon>Eukaryota</taxon>
        <taxon>Fungi</taxon>
        <taxon>Dikarya</taxon>
        <taxon>Ascomycota</taxon>
        <taxon>Pezizomycotina</taxon>
        <taxon>Dothideomycetes</taxon>
        <taxon>Pleosporomycetidae</taxon>
        <taxon>Pleosporales</taxon>
        <taxon>Lophiostomataceae</taxon>
        <taxon>Lophiostoma</taxon>
    </lineage>
</organism>
<feature type="compositionally biased region" description="Low complexity" evidence="2">
    <location>
        <begin position="107"/>
        <end position="118"/>
    </location>
</feature>
<reference evidence="3" key="1">
    <citation type="journal article" date="2020" name="Stud. Mycol.">
        <title>101 Dothideomycetes genomes: a test case for predicting lifestyles and emergence of pathogens.</title>
        <authorList>
            <person name="Haridas S."/>
            <person name="Albert R."/>
            <person name="Binder M."/>
            <person name="Bloem J."/>
            <person name="Labutti K."/>
            <person name="Salamov A."/>
            <person name="Andreopoulos B."/>
            <person name="Baker S."/>
            <person name="Barry K."/>
            <person name="Bills G."/>
            <person name="Bluhm B."/>
            <person name="Cannon C."/>
            <person name="Castanera R."/>
            <person name="Culley D."/>
            <person name="Daum C."/>
            <person name="Ezra D."/>
            <person name="Gonzalez J."/>
            <person name="Henrissat B."/>
            <person name="Kuo A."/>
            <person name="Liang C."/>
            <person name="Lipzen A."/>
            <person name="Lutzoni F."/>
            <person name="Magnuson J."/>
            <person name="Mondo S."/>
            <person name="Nolan M."/>
            <person name="Ohm R."/>
            <person name="Pangilinan J."/>
            <person name="Park H.-J."/>
            <person name="Ramirez L."/>
            <person name="Alfaro M."/>
            <person name="Sun H."/>
            <person name="Tritt A."/>
            <person name="Yoshinaga Y."/>
            <person name="Zwiers L.-H."/>
            <person name="Turgeon B."/>
            <person name="Goodwin S."/>
            <person name="Spatafora J."/>
            <person name="Crous P."/>
            <person name="Grigoriev I."/>
        </authorList>
    </citation>
    <scope>NUCLEOTIDE SEQUENCE</scope>
    <source>
        <strain evidence="3">CBS 122681</strain>
    </source>
</reference>
<feature type="region of interest" description="Disordered" evidence="2">
    <location>
        <begin position="92"/>
        <end position="136"/>
    </location>
</feature>
<dbReference type="SUPFAM" id="SSF81653">
    <property type="entry name" value="Calcium ATPase, transduction domain A"/>
    <property type="match status" value="1"/>
</dbReference>
<dbReference type="EMBL" id="MU004586">
    <property type="protein sequence ID" value="KAF2647749.1"/>
    <property type="molecule type" value="Genomic_DNA"/>
</dbReference>
<accession>A0A6A6SJ26</accession>
<proteinExistence type="predicted"/>
<evidence type="ECO:0000313" key="4">
    <source>
        <dbReference type="Proteomes" id="UP000799324"/>
    </source>
</evidence>
<dbReference type="Proteomes" id="UP000799324">
    <property type="component" value="Unassembled WGS sequence"/>
</dbReference>
<feature type="compositionally biased region" description="Low complexity" evidence="2">
    <location>
        <begin position="159"/>
        <end position="170"/>
    </location>
</feature>
<dbReference type="GO" id="GO:0006874">
    <property type="term" value="P:intracellular calcium ion homeostasis"/>
    <property type="evidence" value="ECO:0007669"/>
    <property type="project" value="TreeGrafter"/>
</dbReference>
<dbReference type="GO" id="GO:0005388">
    <property type="term" value="F:P-type calcium transporter activity"/>
    <property type="evidence" value="ECO:0007669"/>
    <property type="project" value="TreeGrafter"/>
</dbReference>